<sequence>MQLEQLKPNSVIGVVKRRTRRLSPAAHERPHPGLVLDLTSPGIFGCLSYFIFPHMFDFSWYSLLFTEVCYYLLLLMVTPGVCDQRITERYPKRLRFTKGSRRNPLNERLSTADEIRSLTAERWTLCVDSKSYCTNPTLRPVHCASRSRGCASESYLKVVVEIK</sequence>
<keyword evidence="3" id="KW-1185">Reference proteome</keyword>
<name>A0A0B2V8X2_TOXCA</name>
<keyword evidence="1" id="KW-0812">Transmembrane</keyword>
<proteinExistence type="predicted"/>
<comment type="caution">
    <text evidence="2">The sequence shown here is derived from an EMBL/GenBank/DDBJ whole genome shotgun (WGS) entry which is preliminary data.</text>
</comment>
<reference evidence="2 3" key="1">
    <citation type="submission" date="2014-11" db="EMBL/GenBank/DDBJ databases">
        <title>Genetic blueprint of the zoonotic pathogen Toxocara canis.</title>
        <authorList>
            <person name="Zhu X.-Q."/>
            <person name="Korhonen P.K."/>
            <person name="Cai H."/>
            <person name="Young N.D."/>
            <person name="Nejsum P."/>
            <person name="von Samson-Himmelstjerna G."/>
            <person name="Boag P.R."/>
            <person name="Tan P."/>
            <person name="Li Q."/>
            <person name="Min J."/>
            <person name="Yang Y."/>
            <person name="Wang X."/>
            <person name="Fang X."/>
            <person name="Hall R.S."/>
            <person name="Hofmann A."/>
            <person name="Sternberg P.W."/>
            <person name="Jex A.R."/>
            <person name="Gasser R.B."/>
        </authorList>
    </citation>
    <scope>NUCLEOTIDE SEQUENCE [LARGE SCALE GENOMIC DNA]</scope>
    <source>
        <strain evidence="2">PN_DK_2014</strain>
    </source>
</reference>
<dbReference type="EMBL" id="JPKZ01002210">
    <property type="protein sequence ID" value="KHN77959.1"/>
    <property type="molecule type" value="Genomic_DNA"/>
</dbReference>
<organism evidence="2 3">
    <name type="scientific">Toxocara canis</name>
    <name type="common">Canine roundworm</name>
    <dbReference type="NCBI Taxonomy" id="6265"/>
    <lineage>
        <taxon>Eukaryota</taxon>
        <taxon>Metazoa</taxon>
        <taxon>Ecdysozoa</taxon>
        <taxon>Nematoda</taxon>
        <taxon>Chromadorea</taxon>
        <taxon>Rhabditida</taxon>
        <taxon>Spirurina</taxon>
        <taxon>Ascaridomorpha</taxon>
        <taxon>Ascaridoidea</taxon>
        <taxon>Toxocaridae</taxon>
        <taxon>Toxocara</taxon>
    </lineage>
</organism>
<keyword evidence="1" id="KW-0472">Membrane</keyword>
<evidence type="ECO:0000313" key="2">
    <source>
        <dbReference type="EMBL" id="KHN77959.1"/>
    </source>
</evidence>
<feature type="transmembrane region" description="Helical" evidence="1">
    <location>
        <begin position="58"/>
        <end position="82"/>
    </location>
</feature>
<evidence type="ECO:0000313" key="3">
    <source>
        <dbReference type="Proteomes" id="UP000031036"/>
    </source>
</evidence>
<accession>A0A0B2V8X2</accession>
<keyword evidence="1" id="KW-1133">Transmembrane helix</keyword>
<dbReference type="AlphaFoldDB" id="A0A0B2V8X2"/>
<protein>
    <submittedName>
        <fullName evidence="2">Uncharacterized protein</fullName>
    </submittedName>
</protein>
<dbReference type="Proteomes" id="UP000031036">
    <property type="component" value="Unassembled WGS sequence"/>
</dbReference>
<evidence type="ECO:0000256" key="1">
    <source>
        <dbReference type="SAM" id="Phobius"/>
    </source>
</evidence>
<gene>
    <name evidence="2" type="ORF">Tcan_07648</name>
</gene>